<dbReference type="AlphaFoldDB" id="A0A841GPT9"/>
<dbReference type="PROSITE" id="PS51975">
    <property type="entry name" value="RNASE_H_2"/>
    <property type="match status" value="1"/>
</dbReference>
<evidence type="ECO:0000256" key="3">
    <source>
        <dbReference type="ARBA" id="ARBA00004065"/>
    </source>
</evidence>
<dbReference type="HAMAP" id="MF_00052_B">
    <property type="entry name" value="RNase_HII_B"/>
    <property type="match status" value="1"/>
</dbReference>
<name>A0A841GPT9_9BACT</name>
<evidence type="ECO:0000256" key="4">
    <source>
        <dbReference type="ARBA" id="ARBA00004496"/>
    </source>
</evidence>
<dbReference type="GO" id="GO:0032299">
    <property type="term" value="C:ribonuclease H2 complex"/>
    <property type="evidence" value="ECO:0007669"/>
    <property type="project" value="TreeGrafter"/>
</dbReference>
<evidence type="ECO:0000256" key="5">
    <source>
        <dbReference type="ARBA" id="ARBA00007383"/>
    </source>
</evidence>
<evidence type="ECO:0000313" key="18">
    <source>
        <dbReference type="EMBL" id="MBB6063254.1"/>
    </source>
</evidence>
<reference evidence="18 19" key="1">
    <citation type="submission" date="2020-08" db="EMBL/GenBank/DDBJ databases">
        <title>Genomic Encyclopedia of Type Strains, Phase IV (KMG-IV): sequencing the most valuable type-strain genomes for metagenomic binning, comparative biology and taxonomic classification.</title>
        <authorList>
            <person name="Goeker M."/>
        </authorList>
    </citation>
    <scope>NUCLEOTIDE SEQUENCE [LARGE SCALE GENOMIC DNA]</scope>
    <source>
        <strain evidence="18 19">DSM 13481</strain>
    </source>
</reference>
<feature type="binding site" evidence="14 15">
    <location>
        <position position="8"/>
    </location>
    <ligand>
        <name>a divalent metal cation</name>
        <dbReference type="ChEBI" id="CHEBI:60240"/>
    </ligand>
</feature>
<feature type="binding site" evidence="14 15">
    <location>
        <position position="99"/>
    </location>
    <ligand>
        <name>a divalent metal cation</name>
        <dbReference type="ChEBI" id="CHEBI:60240"/>
    </ligand>
</feature>
<organism evidence="18 19">
    <name type="scientific">Thermosipho japonicus</name>
    <dbReference type="NCBI Taxonomy" id="90323"/>
    <lineage>
        <taxon>Bacteria</taxon>
        <taxon>Thermotogati</taxon>
        <taxon>Thermotogota</taxon>
        <taxon>Thermotogae</taxon>
        <taxon>Thermotogales</taxon>
        <taxon>Fervidobacteriaceae</taxon>
        <taxon>Thermosipho</taxon>
    </lineage>
</organism>
<comment type="caution">
    <text evidence="18">The sequence shown here is derived from an EMBL/GenBank/DDBJ whole genome shotgun (WGS) entry which is preliminary data.</text>
</comment>
<comment type="function">
    <text evidence="3 14 16">Endonuclease that specifically degrades the RNA of RNA-DNA hybrids.</text>
</comment>
<evidence type="ECO:0000259" key="17">
    <source>
        <dbReference type="PROSITE" id="PS51975"/>
    </source>
</evidence>
<dbReference type="EMBL" id="JACHEX010000005">
    <property type="protein sequence ID" value="MBB6063254.1"/>
    <property type="molecule type" value="Genomic_DNA"/>
</dbReference>
<dbReference type="GO" id="GO:0003723">
    <property type="term" value="F:RNA binding"/>
    <property type="evidence" value="ECO:0007669"/>
    <property type="project" value="UniProtKB-UniRule"/>
</dbReference>
<dbReference type="InterPro" id="IPR024567">
    <property type="entry name" value="RNase_HII/HIII_dom"/>
</dbReference>
<dbReference type="InterPro" id="IPR036397">
    <property type="entry name" value="RNaseH_sf"/>
</dbReference>
<dbReference type="InterPro" id="IPR012337">
    <property type="entry name" value="RNaseH-like_sf"/>
</dbReference>
<evidence type="ECO:0000256" key="11">
    <source>
        <dbReference type="ARBA" id="ARBA00022759"/>
    </source>
</evidence>
<dbReference type="Gene3D" id="3.30.420.10">
    <property type="entry name" value="Ribonuclease H-like superfamily/Ribonuclease H"/>
    <property type="match status" value="1"/>
</dbReference>
<evidence type="ECO:0000256" key="1">
    <source>
        <dbReference type="ARBA" id="ARBA00000077"/>
    </source>
</evidence>
<dbReference type="CDD" id="cd07182">
    <property type="entry name" value="RNase_HII_bacteria_HII_like"/>
    <property type="match status" value="1"/>
</dbReference>
<dbReference type="GO" id="GO:0005737">
    <property type="term" value="C:cytoplasm"/>
    <property type="evidence" value="ECO:0007669"/>
    <property type="project" value="UniProtKB-SubCell"/>
</dbReference>
<evidence type="ECO:0000256" key="2">
    <source>
        <dbReference type="ARBA" id="ARBA00001946"/>
    </source>
</evidence>
<gene>
    <name evidence="14" type="primary">rnhB</name>
    <name evidence="18" type="ORF">HNP65_001718</name>
</gene>
<keyword evidence="19" id="KW-1185">Reference proteome</keyword>
<comment type="subcellular location">
    <subcellularLocation>
        <location evidence="4 14">Cytoplasm</location>
    </subcellularLocation>
</comment>
<proteinExistence type="inferred from homology"/>
<comment type="cofactor">
    <cofactor evidence="2">
        <name>Mg(2+)</name>
        <dbReference type="ChEBI" id="CHEBI:18420"/>
    </cofactor>
</comment>
<dbReference type="GO" id="GO:0043137">
    <property type="term" value="P:DNA replication, removal of RNA primer"/>
    <property type="evidence" value="ECO:0007669"/>
    <property type="project" value="TreeGrafter"/>
</dbReference>
<dbReference type="Pfam" id="PF01351">
    <property type="entry name" value="RNase_HII"/>
    <property type="match status" value="1"/>
</dbReference>
<comment type="catalytic activity">
    <reaction evidence="1 14 15 16">
        <text>Endonucleolytic cleavage to 5'-phosphomonoester.</text>
        <dbReference type="EC" id="3.1.26.4"/>
    </reaction>
</comment>
<evidence type="ECO:0000256" key="14">
    <source>
        <dbReference type="HAMAP-Rule" id="MF_00052"/>
    </source>
</evidence>
<feature type="binding site" evidence="14 15">
    <location>
        <position position="9"/>
    </location>
    <ligand>
        <name>a divalent metal cation</name>
        <dbReference type="ChEBI" id="CHEBI:60240"/>
    </ligand>
</feature>
<dbReference type="InterPro" id="IPR022898">
    <property type="entry name" value="RNase_HII"/>
</dbReference>
<dbReference type="Proteomes" id="UP000555828">
    <property type="component" value="Unassembled WGS sequence"/>
</dbReference>
<evidence type="ECO:0000256" key="16">
    <source>
        <dbReference type="RuleBase" id="RU003515"/>
    </source>
</evidence>
<evidence type="ECO:0000256" key="7">
    <source>
        <dbReference type="ARBA" id="ARBA00019179"/>
    </source>
</evidence>
<evidence type="ECO:0000256" key="6">
    <source>
        <dbReference type="ARBA" id="ARBA00012180"/>
    </source>
</evidence>
<keyword evidence="12 14" id="KW-0378">Hydrolase</keyword>
<dbReference type="RefSeq" id="WP_246348246.1">
    <property type="nucleotide sequence ID" value="NZ_JACHEX010000005.1"/>
</dbReference>
<evidence type="ECO:0000256" key="12">
    <source>
        <dbReference type="ARBA" id="ARBA00022801"/>
    </source>
</evidence>
<evidence type="ECO:0000256" key="10">
    <source>
        <dbReference type="ARBA" id="ARBA00022723"/>
    </source>
</evidence>
<evidence type="ECO:0000313" key="19">
    <source>
        <dbReference type="Proteomes" id="UP000555828"/>
    </source>
</evidence>
<dbReference type="GO" id="GO:0004523">
    <property type="term" value="F:RNA-DNA hybrid ribonuclease activity"/>
    <property type="evidence" value="ECO:0007669"/>
    <property type="project" value="UniProtKB-UniRule"/>
</dbReference>
<dbReference type="GO" id="GO:0030145">
    <property type="term" value="F:manganese ion binding"/>
    <property type="evidence" value="ECO:0007669"/>
    <property type="project" value="UniProtKB-UniRule"/>
</dbReference>
<keyword evidence="13 14" id="KW-0464">Manganese</keyword>
<evidence type="ECO:0000256" key="13">
    <source>
        <dbReference type="ARBA" id="ARBA00023211"/>
    </source>
</evidence>
<dbReference type="GO" id="GO:0006298">
    <property type="term" value="P:mismatch repair"/>
    <property type="evidence" value="ECO:0007669"/>
    <property type="project" value="TreeGrafter"/>
</dbReference>
<sequence length="221" mass="25131">MMVVAGVDEAGRGPLFGPVVAAAVVLNEEIDGLDDSKKLTSRKREKLFLEIIKKSYFAISIATADEIDKYNILHATEIAMNRALEKLKKKVDFDIAFVDGKNLNLKFPFKCIVKGDSLVKEISAASILAKVVRDRIIVSYAKKFSSYKLEKHKGYPTQLHLKLIKEHGLTPLHRLTYKPVMELLSITQLEEWYKSGMIDEERYEKIISKMEVPLFGIQDTR</sequence>
<keyword evidence="8 14" id="KW-0963">Cytoplasm</keyword>
<protein>
    <recommendedName>
        <fullName evidence="7 14">Ribonuclease HII</fullName>
        <shortName evidence="14">RNase HII</shortName>
        <ecNumber evidence="6 14">3.1.26.4</ecNumber>
    </recommendedName>
</protein>
<dbReference type="PANTHER" id="PTHR10954:SF18">
    <property type="entry name" value="RIBONUCLEASE HII"/>
    <property type="match status" value="1"/>
</dbReference>
<keyword evidence="11 14" id="KW-0255">Endonuclease</keyword>
<comment type="similarity">
    <text evidence="5 14 16">Belongs to the RNase HII family.</text>
</comment>
<dbReference type="PANTHER" id="PTHR10954">
    <property type="entry name" value="RIBONUCLEASE H2 SUBUNIT A"/>
    <property type="match status" value="1"/>
</dbReference>
<evidence type="ECO:0000256" key="15">
    <source>
        <dbReference type="PROSITE-ProRule" id="PRU01319"/>
    </source>
</evidence>
<keyword evidence="9 14" id="KW-0540">Nuclease</keyword>
<dbReference type="SUPFAM" id="SSF53098">
    <property type="entry name" value="Ribonuclease H-like"/>
    <property type="match status" value="1"/>
</dbReference>
<dbReference type="EC" id="3.1.26.4" evidence="6 14"/>
<evidence type="ECO:0000256" key="9">
    <source>
        <dbReference type="ARBA" id="ARBA00022722"/>
    </source>
</evidence>
<feature type="domain" description="RNase H type-2" evidence="17">
    <location>
        <begin position="2"/>
        <end position="192"/>
    </location>
</feature>
<evidence type="ECO:0000256" key="8">
    <source>
        <dbReference type="ARBA" id="ARBA00022490"/>
    </source>
</evidence>
<keyword evidence="10 14" id="KW-0479">Metal-binding</keyword>
<dbReference type="InterPro" id="IPR001352">
    <property type="entry name" value="RNase_HII/HIII"/>
</dbReference>
<accession>A0A841GPT9</accession>
<comment type="cofactor">
    <cofactor evidence="14 15">
        <name>Mn(2+)</name>
        <dbReference type="ChEBI" id="CHEBI:29035"/>
    </cofactor>
    <cofactor evidence="14 15">
        <name>Mg(2+)</name>
        <dbReference type="ChEBI" id="CHEBI:18420"/>
    </cofactor>
    <text evidence="14 15">Manganese or magnesium. Binds 1 divalent metal ion per monomer in the absence of substrate. May bind a second metal ion after substrate binding.</text>
</comment>
<dbReference type="NCBIfam" id="NF000595">
    <property type="entry name" value="PRK00015.1-3"/>
    <property type="match status" value="1"/>
</dbReference>